<proteinExistence type="inferred from homology"/>
<evidence type="ECO:0000256" key="2">
    <source>
        <dbReference type="SAM" id="MobiDB-lite"/>
    </source>
</evidence>
<evidence type="ECO:0000259" key="3">
    <source>
        <dbReference type="Pfam" id="PF01052"/>
    </source>
</evidence>
<keyword evidence="5" id="KW-1185">Reference proteome</keyword>
<organism evidence="4 5">
    <name type="scientific">Pseudomonas asuensis</name>
    <dbReference type="NCBI Taxonomy" id="1825787"/>
    <lineage>
        <taxon>Bacteria</taxon>
        <taxon>Pseudomonadati</taxon>
        <taxon>Pseudomonadota</taxon>
        <taxon>Gammaproteobacteria</taxon>
        <taxon>Pseudomonadales</taxon>
        <taxon>Pseudomonadaceae</taxon>
        <taxon>Pseudomonas</taxon>
    </lineage>
</organism>
<dbReference type="Gene3D" id="2.30.330.10">
    <property type="entry name" value="SpoA-like"/>
    <property type="match status" value="1"/>
</dbReference>
<reference evidence="5" key="1">
    <citation type="journal article" date="2019" name="Int. J. Syst. Evol. Microbiol.">
        <title>The Global Catalogue of Microorganisms (GCM) 10K type strain sequencing project: providing services to taxonomists for standard genome sequencing and annotation.</title>
        <authorList>
            <consortium name="The Broad Institute Genomics Platform"/>
            <consortium name="The Broad Institute Genome Sequencing Center for Infectious Disease"/>
            <person name="Wu L."/>
            <person name="Ma J."/>
        </authorList>
    </citation>
    <scope>NUCLEOTIDE SEQUENCE [LARGE SCALE GENOMIC DNA]</scope>
    <source>
        <strain evidence="5">JCM 13501</strain>
    </source>
</reference>
<comment type="caution">
    <text evidence="4">The sequence shown here is derived from an EMBL/GenBank/DDBJ whole genome shotgun (WGS) entry which is preliminary data.</text>
</comment>
<dbReference type="RefSeq" id="WP_188868589.1">
    <property type="nucleotide sequence ID" value="NZ_BMNW01000022.1"/>
</dbReference>
<feature type="region of interest" description="Disordered" evidence="2">
    <location>
        <begin position="1"/>
        <end position="39"/>
    </location>
</feature>
<name>A0ABQ2H4W3_9PSED</name>
<evidence type="ECO:0000313" key="4">
    <source>
        <dbReference type="EMBL" id="GGM31089.1"/>
    </source>
</evidence>
<dbReference type="PANTHER" id="PTHR30034:SF6">
    <property type="entry name" value="YOP PROTEINS TRANSLOCATION PROTEIN Q"/>
    <property type="match status" value="1"/>
</dbReference>
<dbReference type="Proteomes" id="UP000616499">
    <property type="component" value="Unassembled WGS sequence"/>
</dbReference>
<dbReference type="SUPFAM" id="SSF101801">
    <property type="entry name" value="Surface presentation of antigens (SPOA)"/>
    <property type="match status" value="1"/>
</dbReference>
<feature type="domain" description="Flagellar motor switch protein FliN-like C-terminal" evidence="3">
    <location>
        <begin position="63"/>
        <end position="132"/>
    </location>
</feature>
<dbReference type="EMBL" id="BMNW01000022">
    <property type="protein sequence ID" value="GGM31089.1"/>
    <property type="molecule type" value="Genomic_DNA"/>
</dbReference>
<gene>
    <name evidence="4" type="primary">hrcQb</name>
    <name evidence="4" type="ORF">GCM10009425_47190</name>
</gene>
<dbReference type="InterPro" id="IPR001543">
    <property type="entry name" value="FliN-like_C"/>
</dbReference>
<feature type="compositionally biased region" description="Acidic residues" evidence="2">
    <location>
        <begin position="10"/>
        <end position="39"/>
    </location>
</feature>
<accession>A0ABQ2H4W3</accession>
<dbReference type="PRINTS" id="PR00956">
    <property type="entry name" value="FLGMOTORFLIN"/>
</dbReference>
<dbReference type="Pfam" id="PF01052">
    <property type="entry name" value="FliMN_C"/>
    <property type="match status" value="1"/>
</dbReference>
<dbReference type="InterPro" id="IPR036429">
    <property type="entry name" value="SpoA-like_sf"/>
</dbReference>
<evidence type="ECO:0000313" key="5">
    <source>
        <dbReference type="Proteomes" id="UP000616499"/>
    </source>
</evidence>
<dbReference type="InterPro" id="IPR001172">
    <property type="entry name" value="FliN_T3SS_HrcQb"/>
</dbReference>
<sequence>MSSTDHYTEAELDEPATLESDESYERELDEEQDDFEDSAEINDSAITALEDESHVYRSDELESLERLPLELSLRCGRLTLSLDALQRLGSGTVLEVGGIAPGQATLCYGEQVVAEGELVDVDGRLGLQITRTASKP</sequence>
<dbReference type="PANTHER" id="PTHR30034">
    <property type="entry name" value="FLAGELLAR MOTOR SWITCH PROTEIN FLIM"/>
    <property type="match status" value="1"/>
</dbReference>
<comment type="similarity">
    <text evidence="1">Belongs to the FliN/MopA/SpaO family.</text>
</comment>
<protein>
    <submittedName>
        <fullName evidence="4">Type III secretion protein HrcQb</fullName>
    </submittedName>
</protein>
<evidence type="ECO:0000256" key="1">
    <source>
        <dbReference type="ARBA" id="ARBA00009226"/>
    </source>
</evidence>